<protein>
    <submittedName>
        <fullName evidence="1">Uncharacterized protein</fullName>
    </submittedName>
</protein>
<organism evidence="1">
    <name type="scientific">Microviridae sp. cts131</name>
    <dbReference type="NCBI Taxonomy" id="2825008"/>
    <lineage>
        <taxon>Viruses</taxon>
        <taxon>Monodnaviria</taxon>
        <taxon>Sangervirae</taxon>
        <taxon>Phixviricota</taxon>
        <taxon>Malgrandaviricetes</taxon>
        <taxon>Petitvirales</taxon>
        <taxon>Microviridae</taxon>
    </lineage>
</organism>
<reference evidence="1" key="1">
    <citation type="journal article" date="2021" name="Proc. Natl. Acad. Sci. U.S.A.">
        <title>A Catalog of Tens of Thousands of Viruses from Human Metagenomes Reveals Hidden Associations with Chronic Diseases.</title>
        <authorList>
            <person name="Tisza M.J."/>
            <person name="Buck C.B."/>
        </authorList>
    </citation>
    <scope>NUCLEOTIDE SEQUENCE</scope>
    <source>
        <strain evidence="1">Cts131</strain>
    </source>
</reference>
<evidence type="ECO:0000313" key="1">
    <source>
        <dbReference type="EMBL" id="DAE25642.1"/>
    </source>
</evidence>
<sequence length="70" mass="7791">MNKIFDTPATPLFMPDFRYVIFAGSVPLYGSDSFESAKRVLDKVLDFGPLIDIALVVNVRHGDNKETSDV</sequence>
<dbReference type="EMBL" id="BK057818">
    <property type="protein sequence ID" value="DAE25642.1"/>
    <property type="molecule type" value="Genomic_DNA"/>
</dbReference>
<proteinExistence type="predicted"/>
<accession>A0A8S5R3B6</accession>
<name>A0A8S5R3B6_9VIRU</name>